<accession>A0AB34KCT6</accession>
<evidence type="ECO:0000313" key="7">
    <source>
        <dbReference type="Proteomes" id="UP001515480"/>
    </source>
</evidence>
<dbReference type="Proteomes" id="UP001515480">
    <property type="component" value="Unassembled WGS sequence"/>
</dbReference>
<feature type="binding site" evidence="3">
    <location>
        <position position="229"/>
    </location>
    <ligand>
        <name>FAD</name>
        <dbReference type="ChEBI" id="CHEBI:57692"/>
    </ligand>
</feature>
<evidence type="ECO:0000256" key="4">
    <source>
        <dbReference type="RuleBase" id="RU362067"/>
    </source>
</evidence>
<feature type="binding site" evidence="3">
    <location>
        <position position="344"/>
    </location>
    <ligand>
        <name>substrate</name>
    </ligand>
</feature>
<organism evidence="6 7">
    <name type="scientific">Prymnesium parvum</name>
    <name type="common">Toxic golden alga</name>
    <dbReference type="NCBI Taxonomy" id="97485"/>
    <lineage>
        <taxon>Eukaryota</taxon>
        <taxon>Haptista</taxon>
        <taxon>Haptophyta</taxon>
        <taxon>Prymnesiophyceae</taxon>
        <taxon>Prymnesiales</taxon>
        <taxon>Prymnesiaceae</taxon>
        <taxon>Prymnesium</taxon>
    </lineage>
</organism>
<feature type="domain" description="Amine oxidase" evidence="5">
    <location>
        <begin position="24"/>
        <end position="455"/>
    </location>
</feature>
<feature type="binding site" evidence="3">
    <location>
        <begin position="43"/>
        <end position="44"/>
    </location>
    <ligand>
        <name>FAD</name>
        <dbReference type="ChEBI" id="CHEBI:57692"/>
    </ligand>
</feature>
<dbReference type="Pfam" id="PF01593">
    <property type="entry name" value="Amino_oxidase"/>
    <property type="match status" value="1"/>
</dbReference>
<dbReference type="InterPro" id="IPR050281">
    <property type="entry name" value="Flavin_monoamine_oxidase"/>
</dbReference>
<dbReference type="SUPFAM" id="SSF54373">
    <property type="entry name" value="FAD-linked reductases, C-terminal domain"/>
    <property type="match status" value="1"/>
</dbReference>
<dbReference type="AlphaFoldDB" id="A0AB34KCT6"/>
<proteinExistence type="inferred from homology"/>
<comment type="cofactor">
    <cofactor evidence="1 4">
        <name>FAD</name>
        <dbReference type="ChEBI" id="CHEBI:57692"/>
    </cofactor>
</comment>
<dbReference type="InterPro" id="IPR036188">
    <property type="entry name" value="FAD/NAD-bd_sf"/>
</dbReference>
<dbReference type="SUPFAM" id="SSF51905">
    <property type="entry name" value="FAD/NAD(P)-binding domain"/>
    <property type="match status" value="1"/>
</dbReference>
<dbReference type="InterPro" id="IPR002937">
    <property type="entry name" value="Amino_oxidase"/>
</dbReference>
<comment type="caution">
    <text evidence="6">The sequence shown here is derived from an EMBL/GenBank/DDBJ whole genome shotgun (WGS) entry which is preliminary data.</text>
</comment>
<evidence type="ECO:0000256" key="2">
    <source>
        <dbReference type="ARBA" id="ARBA00023002"/>
    </source>
</evidence>
<name>A0AB34KCT6_PRYPA</name>
<keyword evidence="4" id="KW-0285">Flavoprotein</keyword>
<evidence type="ECO:0000313" key="6">
    <source>
        <dbReference type="EMBL" id="KAL1530334.1"/>
    </source>
</evidence>
<dbReference type="EMBL" id="JBGBPQ010000001">
    <property type="protein sequence ID" value="KAL1530334.1"/>
    <property type="molecule type" value="Genomic_DNA"/>
</dbReference>
<keyword evidence="4" id="KW-0274">FAD</keyword>
<keyword evidence="7" id="KW-1185">Reference proteome</keyword>
<dbReference type="InterPro" id="IPR001613">
    <property type="entry name" value="Flavin_amine_oxidase"/>
</dbReference>
<gene>
    <name evidence="6" type="ORF">AB1Y20_001243</name>
</gene>
<dbReference type="GO" id="GO:0016491">
    <property type="term" value="F:oxidoreductase activity"/>
    <property type="evidence" value="ECO:0007669"/>
    <property type="project" value="UniProtKB-KW"/>
</dbReference>
<reference evidence="6 7" key="1">
    <citation type="journal article" date="2024" name="Science">
        <title>Giant polyketide synthase enzymes in the biosynthesis of giant marine polyether toxins.</title>
        <authorList>
            <person name="Fallon T.R."/>
            <person name="Shende V.V."/>
            <person name="Wierzbicki I.H."/>
            <person name="Pendleton A.L."/>
            <person name="Watervoot N.F."/>
            <person name="Auber R.P."/>
            <person name="Gonzalez D.J."/>
            <person name="Wisecaver J.H."/>
            <person name="Moore B.S."/>
        </authorList>
    </citation>
    <scope>NUCLEOTIDE SEQUENCE [LARGE SCALE GENOMIC DNA]</scope>
    <source>
        <strain evidence="6 7">12B1</strain>
    </source>
</reference>
<evidence type="ECO:0000259" key="5">
    <source>
        <dbReference type="Pfam" id="PF01593"/>
    </source>
</evidence>
<comment type="similarity">
    <text evidence="4">Belongs to the flavin monoamine oxidase family.</text>
</comment>
<dbReference type="PANTHER" id="PTHR10742">
    <property type="entry name" value="FLAVIN MONOAMINE OXIDASE"/>
    <property type="match status" value="1"/>
</dbReference>
<evidence type="ECO:0000256" key="1">
    <source>
        <dbReference type="ARBA" id="ARBA00001974"/>
    </source>
</evidence>
<evidence type="ECO:0000256" key="3">
    <source>
        <dbReference type="PIRSR" id="PIRSR601613-1"/>
    </source>
</evidence>
<keyword evidence="2 4" id="KW-0560">Oxidoreductase</keyword>
<sequence length="464" mass="50354">MPPISPMADGHADFDVAVIGAGAAGLSAARTLTARGVRVVVLEAASRVGGRVLHDAHFGKWPVELGPEFIHGEQHNRLLSLIRGGIATKPLADVVELEWPNYYWFNKEGRLLPAAEADELADVALMHDSFERLAEMDVPPASPAGEGEEQTLLQYFASCGLSSRVLDLADAIFANDYGADMSDVGLHDVVHEQRNWKYGEKYLVLRGACLQDVMDHLADGLTIRTGWPVAQVRVLGGSAGGVQLSDAAGQTVRARAAVVTVPLPVLQREDVKFTPPLPITFTEAINKLHMGSALKIIVKLRNRFWPLDFYDAVCADSFIPEVWLSPPAEQMKPDARGPFTMVGFVAGARSTRVANLPHAHIARQLLAQLDAMFGTQETPHPASDCCDGFLVKDWGSQPFVYGAYTHPTRGAHGQRQVLQNVAHDTIIFAGEACHENINPCIHGAMETGEDAANRCMAILQRSKL</sequence>
<dbReference type="Gene3D" id="3.50.50.60">
    <property type="entry name" value="FAD/NAD(P)-binding domain"/>
    <property type="match status" value="1"/>
</dbReference>
<dbReference type="PANTHER" id="PTHR10742:SF418">
    <property type="entry name" value="AMINE OXIDASE DOMAIN-CONTAINING PROTEIN"/>
    <property type="match status" value="1"/>
</dbReference>
<dbReference type="EC" id="1.4.3.-" evidence="4"/>
<dbReference type="PRINTS" id="PR00757">
    <property type="entry name" value="AMINEOXDASEF"/>
</dbReference>
<protein>
    <recommendedName>
        <fullName evidence="4">Amine oxidase</fullName>
        <ecNumber evidence="4">1.4.3.-</ecNumber>
    </recommendedName>
</protein>